<protein>
    <recommendedName>
        <fullName evidence="5">DNA repair protein</fullName>
    </recommendedName>
</protein>
<dbReference type="InterPro" id="IPR006978">
    <property type="entry name" value="Nre_N"/>
</dbReference>
<evidence type="ECO:0000313" key="3">
    <source>
        <dbReference type="EMBL" id="EHR78018.1"/>
    </source>
</evidence>
<feature type="domain" description="Archaeal Nre N-terminal" evidence="1">
    <location>
        <begin position="2"/>
        <end position="224"/>
    </location>
</feature>
<organism evidence="3 4">
    <name type="scientific">Thermococcus litoralis (strain ATCC 51850 / DSM 5473 / JCM 8560 / NS-C)</name>
    <dbReference type="NCBI Taxonomy" id="523849"/>
    <lineage>
        <taxon>Archaea</taxon>
        <taxon>Methanobacteriati</taxon>
        <taxon>Methanobacteriota</taxon>
        <taxon>Thermococci</taxon>
        <taxon>Thermococcales</taxon>
        <taxon>Thermococcaceae</taxon>
        <taxon>Thermococcus</taxon>
    </lineage>
</organism>
<dbReference type="PANTHER" id="PTHR38136">
    <property type="entry name" value="DNA REPAIR PROTEIN"/>
    <property type="match status" value="1"/>
</dbReference>
<dbReference type="KEGG" id="tlt:OCC_04852"/>
<dbReference type="InterPro" id="IPR033167">
    <property type="entry name" value="Nre"/>
</dbReference>
<dbReference type="Pfam" id="PF04894">
    <property type="entry name" value="Nre_N"/>
    <property type="match status" value="1"/>
</dbReference>
<evidence type="ECO:0000259" key="2">
    <source>
        <dbReference type="Pfam" id="PF04895"/>
    </source>
</evidence>
<dbReference type="Proteomes" id="UP000015502">
    <property type="component" value="Chromosome"/>
</dbReference>
<feature type="domain" description="Archaeal Nre C-terminal" evidence="2">
    <location>
        <begin position="237"/>
        <end position="347"/>
    </location>
</feature>
<dbReference type="EMBL" id="CP006670">
    <property type="protein sequence ID" value="EHR78018.1"/>
    <property type="molecule type" value="Genomic_DNA"/>
</dbReference>
<accession>H3ZPW4</accession>
<dbReference type="AlphaFoldDB" id="H3ZPW4"/>
<sequence length="351" mass="40718">MRIGPATPPLMGDTSVFDFPEMWINRKIEDILEYRWSLITGIKIANVKKPEDRLIEELRLLAMSSKPVDIELALKKPPRPFMTFSEQEPPQGPRSPLANMKVIGNPSIPRPVEKVYDDTDLPAFDAVVSLYESGLPVSYIQKIFSTGAFGIKKQRRLVPTRWSITAVDSVLCKKLIKEIKEYNPLNEILVFRYRVHENLFIAILYPAKWSYEWMEAWWPGSTWNPGLDNVVIEGDYEDYHGRTSYPSIGGCYYASMLATLEYLKRIKRQATAILLREIYPGFKIPVGVWFVRESVRAMFNSPPVLKTDSLDEVLEFLEKETKLRSNRWFSSSVLLRRIRFTRPIDEFLKKD</sequence>
<dbReference type="HOGENOM" id="CLU_039703_0_0_2"/>
<evidence type="ECO:0008006" key="5">
    <source>
        <dbReference type="Google" id="ProtNLM"/>
    </source>
</evidence>
<dbReference type="Pfam" id="PF04895">
    <property type="entry name" value="Nre_C"/>
    <property type="match status" value="1"/>
</dbReference>
<evidence type="ECO:0000313" key="4">
    <source>
        <dbReference type="Proteomes" id="UP000015502"/>
    </source>
</evidence>
<keyword evidence="4" id="KW-1185">Reference proteome</keyword>
<proteinExistence type="predicted"/>
<dbReference type="PaxDb" id="523849-OCC_04852"/>
<reference evidence="3 4" key="1">
    <citation type="journal article" date="2012" name="J. Bacteriol.">
        <title>Genome sequence of the model hyperthermophilic archaeon Thermococcus litoralis NS-C.</title>
        <authorList>
            <person name="Gardner A.F."/>
            <person name="Kumar S."/>
            <person name="Perler F.B."/>
        </authorList>
    </citation>
    <scope>NUCLEOTIDE SEQUENCE [LARGE SCALE GENOMIC DNA]</scope>
    <source>
        <strain evidence="4">ATCC 51850 / DSM 5473 / JCM 8560 / NS-C</strain>
    </source>
</reference>
<dbReference type="PANTHER" id="PTHR38136:SF2">
    <property type="entry name" value="DNA REPAIR PROTEIN"/>
    <property type="match status" value="1"/>
</dbReference>
<gene>
    <name evidence="3" type="ORF">OCC_04852</name>
</gene>
<dbReference type="InterPro" id="IPR006979">
    <property type="entry name" value="Nre_C"/>
</dbReference>
<evidence type="ECO:0000259" key="1">
    <source>
        <dbReference type="Pfam" id="PF04894"/>
    </source>
</evidence>
<dbReference type="GO" id="GO:0006281">
    <property type="term" value="P:DNA repair"/>
    <property type="evidence" value="ECO:0007669"/>
    <property type="project" value="InterPro"/>
</dbReference>
<dbReference type="STRING" id="523849.OCC_04852"/>
<name>H3ZPW4_THELN</name>